<evidence type="ECO:0000313" key="2">
    <source>
        <dbReference type="Proteomes" id="UP000485058"/>
    </source>
</evidence>
<organism evidence="1 2">
    <name type="scientific">Haematococcus lacustris</name>
    <name type="common">Green alga</name>
    <name type="synonym">Haematococcus pluvialis</name>
    <dbReference type="NCBI Taxonomy" id="44745"/>
    <lineage>
        <taxon>Eukaryota</taxon>
        <taxon>Viridiplantae</taxon>
        <taxon>Chlorophyta</taxon>
        <taxon>core chlorophytes</taxon>
        <taxon>Chlorophyceae</taxon>
        <taxon>CS clade</taxon>
        <taxon>Chlamydomonadales</taxon>
        <taxon>Haematococcaceae</taxon>
        <taxon>Haematococcus</taxon>
    </lineage>
</organism>
<dbReference type="AlphaFoldDB" id="A0A699Z3K7"/>
<protein>
    <submittedName>
        <fullName evidence="1">Uncharacterized protein</fullName>
    </submittedName>
</protein>
<keyword evidence="2" id="KW-1185">Reference proteome</keyword>
<evidence type="ECO:0000313" key="1">
    <source>
        <dbReference type="EMBL" id="GFH16175.1"/>
    </source>
</evidence>
<proteinExistence type="predicted"/>
<name>A0A699Z3K7_HAELA</name>
<dbReference type="EMBL" id="BLLF01000956">
    <property type="protein sequence ID" value="GFH16175.1"/>
    <property type="molecule type" value="Genomic_DNA"/>
</dbReference>
<dbReference type="Proteomes" id="UP000485058">
    <property type="component" value="Unassembled WGS sequence"/>
</dbReference>
<reference evidence="1 2" key="1">
    <citation type="submission" date="2020-02" db="EMBL/GenBank/DDBJ databases">
        <title>Draft genome sequence of Haematococcus lacustris strain NIES-144.</title>
        <authorList>
            <person name="Morimoto D."/>
            <person name="Nakagawa S."/>
            <person name="Yoshida T."/>
            <person name="Sawayama S."/>
        </authorList>
    </citation>
    <scope>NUCLEOTIDE SEQUENCE [LARGE SCALE GENOMIC DNA]</scope>
    <source>
        <strain evidence="1 2">NIES-144</strain>
    </source>
</reference>
<sequence>MVRGKPAPWVQASTAPPCKPLHYGRELHQLLTDRDRCIEQQALLHMEQGRLLVRLRHMIVVCKGAYSGPEADVERMLMLTVES</sequence>
<comment type="caution">
    <text evidence="1">The sequence shown here is derived from an EMBL/GenBank/DDBJ whole genome shotgun (WGS) entry which is preliminary data.</text>
</comment>
<accession>A0A699Z3K7</accession>
<gene>
    <name evidence="1" type="ORF">HaLaN_12546</name>
</gene>